<sequence length="424" mass="47507">RYNLKSLFDSHTDAGFPIPPIRPHNKTRTGCRTCKQRKVKCDEELPVCKNCTRRGVECVWINDTPQLEHDSAAPGASIPAASSSYENPSSTIPRCTGEISFDMLDLQLLHHYVTATSYSLSSDPATASVWRNIVPKLAFDVKNRCLLHAILALSALHVHHTDPTASQYAIAASDHHLQAKTGVHKADADAKTDVDAVFITLALVALYEFATSSTATSYSSDRQITFRSIPPKVAKNWARLQGGVLRPLFVTLAPTIVSTPLEGQFPSSLSTLLSTMHSPPEIEELYDVSVYAAYDDSIHFLEISWKVSFEKDYCMRASCLWWSKVSNTFIRLLMERRPRALIILAHYCVMMKRVAMDGPWWARKQWGNEAARILTSLDARWTPWIGWLSNQLDAPCENQTFDITGTDFMNWLSETGSLEQEGII</sequence>
<evidence type="ECO:0000313" key="4">
    <source>
        <dbReference type="Proteomes" id="UP000217790"/>
    </source>
</evidence>
<protein>
    <recommendedName>
        <fullName evidence="2">Zn(2)-C6 fungal-type domain-containing protein</fullName>
    </recommendedName>
</protein>
<dbReference type="InParanoid" id="A0A2H3DZZ0"/>
<dbReference type="InterPro" id="IPR053157">
    <property type="entry name" value="Sterol_Uptake_Regulator"/>
</dbReference>
<name>A0A2H3DZZ0_ARMGA</name>
<dbReference type="PANTHER" id="PTHR47784">
    <property type="entry name" value="STEROL UPTAKE CONTROL PROTEIN 2"/>
    <property type="match status" value="1"/>
</dbReference>
<dbReference type="InterPro" id="IPR001138">
    <property type="entry name" value="Zn2Cys6_DnaBD"/>
</dbReference>
<feature type="domain" description="Zn(2)-C6 fungal-type" evidence="2">
    <location>
        <begin position="30"/>
        <end position="60"/>
    </location>
</feature>
<dbReference type="OMA" id="ECVWIND"/>
<dbReference type="OrthoDB" id="5419315at2759"/>
<dbReference type="GO" id="GO:0008270">
    <property type="term" value="F:zinc ion binding"/>
    <property type="evidence" value="ECO:0007669"/>
    <property type="project" value="InterPro"/>
</dbReference>
<evidence type="ECO:0000313" key="3">
    <source>
        <dbReference type="EMBL" id="PBK96438.1"/>
    </source>
</evidence>
<dbReference type="AlphaFoldDB" id="A0A2H3DZZ0"/>
<dbReference type="Pfam" id="PF11951">
    <property type="entry name" value="Fungal_trans_2"/>
    <property type="match status" value="1"/>
</dbReference>
<keyword evidence="4" id="KW-1185">Reference proteome</keyword>
<feature type="non-terminal residue" evidence="3">
    <location>
        <position position="1"/>
    </location>
</feature>
<accession>A0A2H3DZZ0</accession>
<dbReference type="PANTHER" id="PTHR47784:SF5">
    <property type="entry name" value="STEROL UPTAKE CONTROL PROTEIN 2"/>
    <property type="match status" value="1"/>
</dbReference>
<dbReference type="EMBL" id="KZ293650">
    <property type="protein sequence ID" value="PBK96438.1"/>
    <property type="molecule type" value="Genomic_DNA"/>
</dbReference>
<gene>
    <name evidence="3" type="ORF">ARMGADRAFT_696491</name>
</gene>
<dbReference type="Pfam" id="PF00172">
    <property type="entry name" value="Zn_clus"/>
    <property type="match status" value="1"/>
</dbReference>
<dbReference type="STRING" id="47427.A0A2H3DZZ0"/>
<dbReference type="SUPFAM" id="SSF57701">
    <property type="entry name" value="Zn2/Cys6 DNA-binding domain"/>
    <property type="match status" value="1"/>
</dbReference>
<reference evidence="4" key="1">
    <citation type="journal article" date="2017" name="Nat. Ecol. Evol.">
        <title>Genome expansion and lineage-specific genetic innovations in the forest pathogenic fungi Armillaria.</title>
        <authorList>
            <person name="Sipos G."/>
            <person name="Prasanna A.N."/>
            <person name="Walter M.C."/>
            <person name="O'Connor E."/>
            <person name="Balint B."/>
            <person name="Krizsan K."/>
            <person name="Kiss B."/>
            <person name="Hess J."/>
            <person name="Varga T."/>
            <person name="Slot J."/>
            <person name="Riley R."/>
            <person name="Boka B."/>
            <person name="Rigling D."/>
            <person name="Barry K."/>
            <person name="Lee J."/>
            <person name="Mihaltcheva S."/>
            <person name="LaButti K."/>
            <person name="Lipzen A."/>
            <person name="Waldron R."/>
            <person name="Moloney N.M."/>
            <person name="Sperisen C."/>
            <person name="Kredics L."/>
            <person name="Vagvoelgyi C."/>
            <person name="Patrignani A."/>
            <person name="Fitzpatrick D."/>
            <person name="Nagy I."/>
            <person name="Doyle S."/>
            <person name="Anderson J.B."/>
            <person name="Grigoriev I.V."/>
            <person name="Gueldener U."/>
            <person name="Muensterkoetter M."/>
            <person name="Nagy L.G."/>
        </authorList>
    </citation>
    <scope>NUCLEOTIDE SEQUENCE [LARGE SCALE GENOMIC DNA]</scope>
    <source>
        <strain evidence="4">Ar21-2</strain>
    </source>
</reference>
<feature type="region of interest" description="Disordered" evidence="1">
    <location>
        <begin position="69"/>
        <end position="89"/>
    </location>
</feature>
<feature type="compositionally biased region" description="Low complexity" evidence="1">
    <location>
        <begin position="72"/>
        <end position="84"/>
    </location>
</feature>
<dbReference type="PROSITE" id="PS50048">
    <property type="entry name" value="ZN2_CY6_FUNGAL_2"/>
    <property type="match status" value="1"/>
</dbReference>
<dbReference type="Proteomes" id="UP000217790">
    <property type="component" value="Unassembled WGS sequence"/>
</dbReference>
<dbReference type="InterPro" id="IPR036864">
    <property type="entry name" value="Zn2-C6_fun-type_DNA-bd_sf"/>
</dbReference>
<evidence type="ECO:0000256" key="1">
    <source>
        <dbReference type="SAM" id="MobiDB-lite"/>
    </source>
</evidence>
<dbReference type="Gene3D" id="4.10.240.10">
    <property type="entry name" value="Zn(2)-C6 fungal-type DNA-binding domain"/>
    <property type="match status" value="1"/>
</dbReference>
<dbReference type="SMART" id="SM00066">
    <property type="entry name" value="GAL4"/>
    <property type="match status" value="1"/>
</dbReference>
<proteinExistence type="predicted"/>
<organism evidence="3 4">
    <name type="scientific">Armillaria gallica</name>
    <name type="common">Bulbous honey fungus</name>
    <name type="synonym">Armillaria bulbosa</name>
    <dbReference type="NCBI Taxonomy" id="47427"/>
    <lineage>
        <taxon>Eukaryota</taxon>
        <taxon>Fungi</taxon>
        <taxon>Dikarya</taxon>
        <taxon>Basidiomycota</taxon>
        <taxon>Agaricomycotina</taxon>
        <taxon>Agaricomycetes</taxon>
        <taxon>Agaricomycetidae</taxon>
        <taxon>Agaricales</taxon>
        <taxon>Marasmiineae</taxon>
        <taxon>Physalacriaceae</taxon>
        <taxon>Armillaria</taxon>
    </lineage>
</organism>
<dbReference type="CDD" id="cd00067">
    <property type="entry name" value="GAL4"/>
    <property type="match status" value="1"/>
</dbReference>
<dbReference type="InterPro" id="IPR021858">
    <property type="entry name" value="Fun_TF"/>
</dbReference>
<evidence type="ECO:0000259" key="2">
    <source>
        <dbReference type="PROSITE" id="PS50048"/>
    </source>
</evidence>
<dbReference type="PROSITE" id="PS00463">
    <property type="entry name" value="ZN2_CY6_FUNGAL_1"/>
    <property type="match status" value="1"/>
</dbReference>
<dbReference type="GO" id="GO:0001228">
    <property type="term" value="F:DNA-binding transcription activator activity, RNA polymerase II-specific"/>
    <property type="evidence" value="ECO:0007669"/>
    <property type="project" value="TreeGrafter"/>
</dbReference>